<feature type="coiled-coil region" evidence="1">
    <location>
        <begin position="351"/>
        <end position="378"/>
    </location>
</feature>
<dbReference type="InterPro" id="IPR000914">
    <property type="entry name" value="SBP_5_dom"/>
</dbReference>
<evidence type="ECO:0000259" key="3">
    <source>
        <dbReference type="Pfam" id="PF00496"/>
    </source>
</evidence>
<dbReference type="SUPFAM" id="SSF53850">
    <property type="entry name" value="Periplasmic binding protein-like II"/>
    <property type="match status" value="1"/>
</dbReference>
<gene>
    <name evidence="4" type="ORF">B9N55_09370</name>
</gene>
<feature type="domain" description="Solute-binding protein family 5" evidence="3">
    <location>
        <begin position="93"/>
        <end position="451"/>
    </location>
</feature>
<evidence type="ECO:0000313" key="5">
    <source>
        <dbReference type="Proteomes" id="UP000215546"/>
    </source>
</evidence>
<dbReference type="PANTHER" id="PTHR30290">
    <property type="entry name" value="PERIPLASMIC BINDING COMPONENT OF ABC TRANSPORTER"/>
    <property type="match status" value="1"/>
</dbReference>
<protein>
    <submittedName>
        <fullName evidence="4">Oligopeptide ABC transporter substrate-binding protein</fullName>
    </submittedName>
</protein>
<evidence type="ECO:0000313" key="4">
    <source>
        <dbReference type="EMBL" id="OXZ30950.1"/>
    </source>
</evidence>
<dbReference type="AlphaFoldDB" id="A0A233VEX8"/>
<dbReference type="PIRSF" id="PIRSF002741">
    <property type="entry name" value="MppA"/>
    <property type="match status" value="1"/>
</dbReference>
<feature type="signal peptide" evidence="2">
    <location>
        <begin position="1"/>
        <end position="19"/>
    </location>
</feature>
<evidence type="ECO:0000256" key="2">
    <source>
        <dbReference type="SAM" id="SignalP"/>
    </source>
</evidence>
<dbReference type="RefSeq" id="WP_094209118.1">
    <property type="nucleotide sequence ID" value="NZ_JAGZFQ010000046.1"/>
</dbReference>
<organism evidence="4 5">
    <name type="scientific">Finegoldia magna</name>
    <name type="common">Peptostreptococcus magnus</name>
    <dbReference type="NCBI Taxonomy" id="1260"/>
    <lineage>
        <taxon>Bacteria</taxon>
        <taxon>Bacillati</taxon>
        <taxon>Bacillota</taxon>
        <taxon>Tissierellia</taxon>
        <taxon>Tissierellales</taxon>
        <taxon>Peptoniphilaceae</taxon>
        <taxon>Finegoldia</taxon>
    </lineage>
</organism>
<dbReference type="InterPro" id="IPR039424">
    <property type="entry name" value="SBP_5"/>
</dbReference>
<evidence type="ECO:0000256" key="1">
    <source>
        <dbReference type="SAM" id="Coils"/>
    </source>
</evidence>
<dbReference type="CDD" id="cd00995">
    <property type="entry name" value="PBP2_NikA_DppA_OppA_like"/>
    <property type="match status" value="1"/>
</dbReference>
<dbReference type="Pfam" id="PF00496">
    <property type="entry name" value="SBP_bac_5"/>
    <property type="match status" value="1"/>
</dbReference>
<feature type="chain" id="PRO_5041060246" evidence="2">
    <location>
        <begin position="20"/>
        <end position="534"/>
    </location>
</feature>
<dbReference type="EMBL" id="NDYE01000022">
    <property type="protein sequence ID" value="OXZ30950.1"/>
    <property type="molecule type" value="Genomic_DNA"/>
</dbReference>
<dbReference type="GO" id="GO:1904680">
    <property type="term" value="F:peptide transmembrane transporter activity"/>
    <property type="evidence" value="ECO:0007669"/>
    <property type="project" value="TreeGrafter"/>
</dbReference>
<dbReference type="Proteomes" id="UP000215546">
    <property type="component" value="Unassembled WGS sequence"/>
</dbReference>
<sequence>MKKLKLLAFLMAFAFILTACGKPADNKGTDAPNAPAVEGTEKGSSKKGGLMILGVGSDPTSVNPLFANDRVSLTITNVLYDKLYNVKSGKVVYDGLAESMTPSEDHLTYTLKLKNGIKWHDGKDITADDIIFTYDSILDDKQNAKGQNVLKSEAGVVEYKKVDDKTIEYKLPKVDMTFLNGIAGISPIPKHVFEGEAEIAKSPKNAEPIGSGPFKFKEHKTGELYQVERFEDYHGDVAKLDGIAYKVIPDANASMVALENGEISVSYIKPKDVAKYKKNDNFEIVTFSEGMVDNLFFRVNSEKLNDVKVRQAISYAIDKTKLIQGTYLSEDYADPAYSAFSTNTGFFSDDVEKYDHNVEKAKKLLKEAGKENLELKLMYTSGSPAQEKESLLIQEMLKEVGINVELLPMERATFIEKLLDPSNHDFDMAINGYVMGDNPDSYSSIFKSNSSENFSNYKNPKIDELFEQAKTETDEAKRGEIYKEIQQILADDAVEYPVANVKSILAVRKEFKNLDAANPAPIHMFDYFNKIESK</sequence>
<keyword evidence="1" id="KW-0175">Coiled coil</keyword>
<dbReference type="GO" id="GO:0015833">
    <property type="term" value="P:peptide transport"/>
    <property type="evidence" value="ECO:0007669"/>
    <property type="project" value="TreeGrafter"/>
</dbReference>
<dbReference type="Gene3D" id="3.40.190.10">
    <property type="entry name" value="Periplasmic binding protein-like II"/>
    <property type="match status" value="1"/>
</dbReference>
<accession>A0A233VEX8</accession>
<dbReference type="Gene3D" id="3.10.105.10">
    <property type="entry name" value="Dipeptide-binding Protein, Domain 3"/>
    <property type="match status" value="1"/>
</dbReference>
<dbReference type="GO" id="GO:0043190">
    <property type="term" value="C:ATP-binding cassette (ABC) transporter complex"/>
    <property type="evidence" value="ECO:0007669"/>
    <property type="project" value="InterPro"/>
</dbReference>
<dbReference type="InterPro" id="IPR030678">
    <property type="entry name" value="Peptide/Ni-bd"/>
</dbReference>
<keyword evidence="2" id="KW-0732">Signal</keyword>
<dbReference type="PROSITE" id="PS51257">
    <property type="entry name" value="PROKAR_LIPOPROTEIN"/>
    <property type="match status" value="1"/>
</dbReference>
<comment type="caution">
    <text evidence="4">The sequence shown here is derived from an EMBL/GenBank/DDBJ whole genome shotgun (WGS) entry which is preliminary data.</text>
</comment>
<dbReference type="GO" id="GO:0042597">
    <property type="term" value="C:periplasmic space"/>
    <property type="evidence" value="ECO:0007669"/>
    <property type="project" value="UniProtKB-ARBA"/>
</dbReference>
<dbReference type="Gene3D" id="3.90.76.10">
    <property type="entry name" value="Dipeptide-binding Protein, Domain 1"/>
    <property type="match status" value="1"/>
</dbReference>
<proteinExistence type="predicted"/>
<name>A0A233VEX8_FINMA</name>
<dbReference type="PANTHER" id="PTHR30290:SF59">
    <property type="entry name" value="OLIGOPEPTIDE ABC TRANSPORTER,SUBSTRATE-BINDING PROTEIN"/>
    <property type="match status" value="1"/>
</dbReference>
<reference evidence="5" key="1">
    <citation type="submission" date="2017-04" db="EMBL/GenBank/DDBJ databases">
        <title>Finegoldia magna isolated from orthopedic joint implant-associated infections.</title>
        <authorList>
            <person name="Bjorklund S."/>
            <person name="Bruggemann H."/>
            <person name="Jensen A."/>
            <person name="Hellmark B."/>
            <person name="Soderquist B."/>
        </authorList>
    </citation>
    <scope>NUCLEOTIDE SEQUENCE [LARGE SCALE GENOMIC DNA]</scope>
    <source>
        <strain evidence="5">12T273</strain>
    </source>
</reference>